<comment type="caution">
    <text evidence="2">The sequence shown here is derived from an EMBL/GenBank/DDBJ whole genome shotgun (WGS) entry which is preliminary data.</text>
</comment>
<reference evidence="2" key="1">
    <citation type="journal article" date="2014" name="Int. J. Syst. Evol. Microbiol.">
        <title>Complete genome sequence of Corynebacterium casei LMG S-19264T (=DSM 44701T), isolated from a smear-ripened cheese.</title>
        <authorList>
            <consortium name="US DOE Joint Genome Institute (JGI-PGF)"/>
            <person name="Walter F."/>
            <person name="Albersmeier A."/>
            <person name="Kalinowski J."/>
            <person name="Ruckert C."/>
        </authorList>
    </citation>
    <scope>NUCLEOTIDE SEQUENCE</scope>
    <source>
        <strain evidence="2">KCTC 12344</strain>
    </source>
</reference>
<reference evidence="2" key="2">
    <citation type="submission" date="2022-12" db="EMBL/GenBank/DDBJ databases">
        <authorList>
            <person name="Sun Q."/>
            <person name="Kim S."/>
        </authorList>
    </citation>
    <scope>NUCLEOTIDE SEQUENCE</scope>
    <source>
        <strain evidence="2">KCTC 12344</strain>
    </source>
</reference>
<accession>A0AA87Y4F9</accession>
<evidence type="ECO:0000313" key="2">
    <source>
        <dbReference type="EMBL" id="GGY73818.1"/>
    </source>
</evidence>
<dbReference type="EMBL" id="BMWW01000001">
    <property type="protein sequence ID" value="GGY73818.1"/>
    <property type="molecule type" value="Genomic_DNA"/>
</dbReference>
<organism evidence="2 3">
    <name type="scientific">Pseudoduganella plicata</name>
    <dbReference type="NCBI Taxonomy" id="321984"/>
    <lineage>
        <taxon>Bacteria</taxon>
        <taxon>Pseudomonadati</taxon>
        <taxon>Pseudomonadota</taxon>
        <taxon>Betaproteobacteria</taxon>
        <taxon>Burkholderiales</taxon>
        <taxon>Oxalobacteraceae</taxon>
        <taxon>Telluria group</taxon>
        <taxon>Pseudoduganella</taxon>
    </lineage>
</organism>
<gene>
    <name evidence="2" type="ORF">GCM10007388_02630</name>
</gene>
<dbReference type="Proteomes" id="UP000619512">
    <property type="component" value="Unassembled WGS sequence"/>
</dbReference>
<name>A0AA87Y4F9_9BURK</name>
<protein>
    <submittedName>
        <fullName evidence="2">Uncharacterized protein</fullName>
    </submittedName>
</protein>
<feature type="compositionally biased region" description="Gly residues" evidence="1">
    <location>
        <begin position="464"/>
        <end position="474"/>
    </location>
</feature>
<feature type="region of interest" description="Disordered" evidence="1">
    <location>
        <begin position="157"/>
        <end position="191"/>
    </location>
</feature>
<dbReference type="RefSeq" id="WP_166793461.1">
    <property type="nucleotide sequence ID" value="NZ_BMWW01000001.1"/>
</dbReference>
<feature type="compositionally biased region" description="Pro residues" evidence="1">
    <location>
        <begin position="179"/>
        <end position="188"/>
    </location>
</feature>
<evidence type="ECO:0000256" key="1">
    <source>
        <dbReference type="SAM" id="MobiDB-lite"/>
    </source>
</evidence>
<proteinExistence type="predicted"/>
<feature type="region of interest" description="Disordered" evidence="1">
    <location>
        <begin position="214"/>
        <end position="239"/>
    </location>
</feature>
<sequence length="474" mass="47514">MLPIQPIGERSAVTQVYSAAGTTATSAPLPPGVAVDISPFGQVLGTLALAQRRLEELAASGADVNADVAQLGVAASELTEAFNLGRGLPLPGQAALPDRLTAALAAQQETLAQAGIAVAGDGRLAVDGGRLLAAFGSNRQATLATLTQAAARFAAAGETPAPAARQQAPAATQDETPPAAIPPLPPGPAMERDAAALAAPNAAAAAATEAAARGVGDVTEPAQRQQTMPAEVARADVRRQPTVQAEDARAAAQRLADLQVSASLAEASQATLTRDARQAAYRLEVAREVAGVQAAVQEDVATQDQRLAEVRAAALRQLTSSAEEDLAAQALADRLARRRDAAAAIALTPEEQDAQERLMSVRQAAAGIHSLPRQGSSRSTDAAIGIDSAPLASADDASRDRTQAAAAAGRPMPPNAADPALAAAIAAQWLAGGVPGGGGASVAPPPRTQLVSPVRPVARVTAAEGGGTKPRGGA</sequence>
<feature type="compositionally biased region" description="Low complexity" evidence="1">
    <location>
        <begin position="157"/>
        <end position="173"/>
    </location>
</feature>
<dbReference type="AlphaFoldDB" id="A0AA87Y4F9"/>
<feature type="region of interest" description="Disordered" evidence="1">
    <location>
        <begin position="434"/>
        <end position="474"/>
    </location>
</feature>
<evidence type="ECO:0000313" key="3">
    <source>
        <dbReference type="Proteomes" id="UP000619512"/>
    </source>
</evidence>
<feature type="region of interest" description="Disordered" evidence="1">
    <location>
        <begin position="389"/>
        <end position="413"/>
    </location>
</feature>